<accession>A0A6P0UF94</accession>
<proteinExistence type="predicted"/>
<keyword evidence="3" id="KW-1185">Reference proteome</keyword>
<feature type="transmembrane region" description="Helical" evidence="1">
    <location>
        <begin position="6"/>
        <end position="24"/>
    </location>
</feature>
<dbReference type="Proteomes" id="UP000468443">
    <property type="component" value="Unassembled WGS sequence"/>
</dbReference>
<dbReference type="RefSeq" id="WP_163692753.1">
    <property type="nucleotide sequence ID" value="NZ_FXTW01000002.1"/>
</dbReference>
<protein>
    <submittedName>
        <fullName evidence="2">Uncharacterized protein</fullName>
    </submittedName>
</protein>
<evidence type="ECO:0000313" key="3">
    <source>
        <dbReference type="Proteomes" id="UP000468443"/>
    </source>
</evidence>
<comment type="caution">
    <text evidence="2">The sequence shown here is derived from an EMBL/GenBank/DDBJ whole genome shotgun (WGS) entry which is preliminary data.</text>
</comment>
<keyword evidence="1" id="KW-1133">Transmembrane helix</keyword>
<keyword evidence="1" id="KW-0812">Transmembrane</keyword>
<dbReference type="AlphaFoldDB" id="A0A6P0UF94"/>
<gene>
    <name evidence="2" type="ORF">GWK09_08525</name>
</gene>
<dbReference type="EMBL" id="JAABOP010000002">
    <property type="protein sequence ID" value="NER10559.1"/>
    <property type="molecule type" value="Genomic_DNA"/>
</dbReference>
<sequence>MERKKFIAQVAIAVVLYVLISLILEKEYSSGIIFREVRDGLVFGLVYALFLWIWHRVKSGKKSQDE</sequence>
<evidence type="ECO:0000313" key="2">
    <source>
        <dbReference type="EMBL" id="NER10559.1"/>
    </source>
</evidence>
<organism evidence="2 3">
    <name type="scientific">Muriicola jejuensis</name>
    <dbReference type="NCBI Taxonomy" id="504488"/>
    <lineage>
        <taxon>Bacteria</taxon>
        <taxon>Pseudomonadati</taxon>
        <taxon>Bacteroidota</taxon>
        <taxon>Flavobacteriia</taxon>
        <taxon>Flavobacteriales</taxon>
        <taxon>Flavobacteriaceae</taxon>
        <taxon>Muriicola</taxon>
    </lineage>
</organism>
<feature type="transmembrane region" description="Helical" evidence="1">
    <location>
        <begin position="36"/>
        <end position="54"/>
    </location>
</feature>
<reference evidence="2 3" key="1">
    <citation type="submission" date="2020-01" db="EMBL/GenBank/DDBJ databases">
        <title>Muriicola jejuensis KCTC 22299.</title>
        <authorList>
            <person name="Wang G."/>
        </authorList>
    </citation>
    <scope>NUCLEOTIDE SEQUENCE [LARGE SCALE GENOMIC DNA]</scope>
    <source>
        <strain evidence="2 3">KCTC 22299</strain>
    </source>
</reference>
<keyword evidence="1" id="KW-0472">Membrane</keyword>
<evidence type="ECO:0000256" key="1">
    <source>
        <dbReference type="SAM" id="Phobius"/>
    </source>
</evidence>
<name>A0A6P0UF94_9FLAO</name>